<name>A0A6V8LM02_9ACTN</name>
<organism evidence="2 3">
    <name type="scientific">Phytohabitans rumicis</name>
    <dbReference type="NCBI Taxonomy" id="1076125"/>
    <lineage>
        <taxon>Bacteria</taxon>
        <taxon>Bacillati</taxon>
        <taxon>Actinomycetota</taxon>
        <taxon>Actinomycetes</taxon>
        <taxon>Micromonosporales</taxon>
        <taxon>Micromonosporaceae</taxon>
    </lineage>
</organism>
<dbReference type="Proteomes" id="UP000482960">
    <property type="component" value="Unassembled WGS sequence"/>
</dbReference>
<reference evidence="2 3" key="2">
    <citation type="submission" date="2020-03" db="EMBL/GenBank/DDBJ databases">
        <authorList>
            <person name="Ichikawa N."/>
            <person name="Kimura A."/>
            <person name="Kitahashi Y."/>
            <person name="Uohara A."/>
        </authorList>
    </citation>
    <scope>NUCLEOTIDE SEQUENCE [LARGE SCALE GENOMIC DNA]</scope>
    <source>
        <strain evidence="2 3">NBRC 108638</strain>
    </source>
</reference>
<keyword evidence="3" id="KW-1185">Reference proteome</keyword>
<feature type="region of interest" description="Disordered" evidence="1">
    <location>
        <begin position="1"/>
        <end position="141"/>
    </location>
</feature>
<feature type="compositionally biased region" description="Basic and acidic residues" evidence="1">
    <location>
        <begin position="55"/>
        <end position="67"/>
    </location>
</feature>
<evidence type="ECO:0000313" key="3">
    <source>
        <dbReference type="Proteomes" id="UP000482960"/>
    </source>
</evidence>
<protein>
    <submittedName>
        <fullName evidence="2">Uncharacterized protein</fullName>
    </submittedName>
</protein>
<feature type="compositionally biased region" description="Polar residues" evidence="1">
    <location>
        <begin position="1"/>
        <end position="14"/>
    </location>
</feature>
<dbReference type="AlphaFoldDB" id="A0A6V8LM02"/>
<dbReference type="RefSeq" id="WP_173085492.1">
    <property type="nucleotide sequence ID" value="NZ_BAABJB010000057.1"/>
</dbReference>
<reference evidence="2 3" key="1">
    <citation type="submission" date="2020-03" db="EMBL/GenBank/DDBJ databases">
        <title>Whole genome shotgun sequence of Phytohabitans rumicis NBRC 108638.</title>
        <authorList>
            <person name="Komaki H."/>
            <person name="Tamura T."/>
        </authorList>
    </citation>
    <scope>NUCLEOTIDE SEQUENCE [LARGE SCALE GENOMIC DNA]</scope>
    <source>
        <strain evidence="2 3">NBRC 108638</strain>
    </source>
</reference>
<sequence>MTDQRTSEQWTRPTRTMELADPDRTEPESSTQDSTAPDLTVTERFAEDGAVYHSATHDEVVPERTFAEPDAQSAADDPEADVPAAEHAVDGSVAADHADLDHAEPGDDSQAAQEQDGVAVAAGPGGPVDDINDVSGSGDLLPGDVPTGTVALFDGATADRFRDRWQQLQLRFIDDPHTAAAQAGALADEVVTALRDAVDQHRTGLEDWQSDNGSDAHFGDTERLRVAVRHYRDFVDRLLAM</sequence>
<accession>A0A6V8LM02</accession>
<feature type="compositionally biased region" description="Polar residues" evidence="1">
    <location>
        <begin position="28"/>
        <end position="37"/>
    </location>
</feature>
<evidence type="ECO:0000313" key="2">
    <source>
        <dbReference type="EMBL" id="GFJ96031.1"/>
    </source>
</evidence>
<gene>
    <name evidence="2" type="ORF">Prum_096730</name>
</gene>
<comment type="caution">
    <text evidence="2">The sequence shown here is derived from an EMBL/GenBank/DDBJ whole genome shotgun (WGS) entry which is preliminary data.</text>
</comment>
<proteinExistence type="predicted"/>
<evidence type="ECO:0000256" key="1">
    <source>
        <dbReference type="SAM" id="MobiDB-lite"/>
    </source>
</evidence>
<dbReference type="EMBL" id="BLPG01000002">
    <property type="protein sequence ID" value="GFJ96031.1"/>
    <property type="molecule type" value="Genomic_DNA"/>
</dbReference>
<feature type="compositionally biased region" description="Basic and acidic residues" evidence="1">
    <location>
        <begin position="96"/>
        <end position="105"/>
    </location>
</feature>